<dbReference type="Proteomes" id="UP001060336">
    <property type="component" value="Chromosome"/>
</dbReference>
<dbReference type="KEGG" id="naci:NUH88_21075"/>
<dbReference type="EMBL" id="CP102480">
    <property type="protein sequence ID" value="UUX49868.1"/>
    <property type="molecule type" value="Genomic_DNA"/>
</dbReference>
<reference evidence="1" key="1">
    <citation type="submission" date="2022-08" db="EMBL/GenBank/DDBJ databases">
        <title>Nisaea acidiphila sp. nov., isolated from a marine algal debris and emended description of the genus Nisaea Urios et al. 2008.</title>
        <authorList>
            <person name="Kwon K."/>
        </authorList>
    </citation>
    <scope>NUCLEOTIDE SEQUENCE</scope>
    <source>
        <strain evidence="1">MEBiC11861</strain>
    </source>
</reference>
<organism evidence="1 2">
    <name type="scientific">Nisaea acidiphila</name>
    <dbReference type="NCBI Taxonomy" id="1862145"/>
    <lineage>
        <taxon>Bacteria</taxon>
        <taxon>Pseudomonadati</taxon>
        <taxon>Pseudomonadota</taxon>
        <taxon>Alphaproteobacteria</taxon>
        <taxon>Rhodospirillales</taxon>
        <taxon>Thalassobaculaceae</taxon>
        <taxon>Nisaea</taxon>
    </lineage>
</organism>
<sequence>MTDRDQFLIVNSRGGNGQNPNVLGLVDDNSGGVRPQLAVSTDGTIPKELDAVFWTRQPFADGWGWTIQTSYKDTNYHLSVSSWSSGVLCELTDVPWAIWRFTYSNRILTYDAATGIPYSLDTGQYPDVMIWDFVSSVNQTWGFAPYVSNNALLGEPPEVSLLS</sequence>
<dbReference type="RefSeq" id="WP_257768752.1">
    <property type="nucleotide sequence ID" value="NZ_CP102480.1"/>
</dbReference>
<evidence type="ECO:0000313" key="1">
    <source>
        <dbReference type="EMBL" id="UUX49868.1"/>
    </source>
</evidence>
<dbReference type="AlphaFoldDB" id="A0A9J7AU74"/>
<gene>
    <name evidence="1" type="ORF">NUH88_21075</name>
</gene>
<evidence type="ECO:0000313" key="2">
    <source>
        <dbReference type="Proteomes" id="UP001060336"/>
    </source>
</evidence>
<keyword evidence="2" id="KW-1185">Reference proteome</keyword>
<protein>
    <submittedName>
        <fullName evidence="1">Uncharacterized protein</fullName>
    </submittedName>
</protein>
<proteinExistence type="predicted"/>
<accession>A0A9J7AU74</accession>
<name>A0A9J7AU74_9PROT</name>